<comment type="caution">
    <text evidence="2">The sequence shown here is derived from an EMBL/GenBank/DDBJ whole genome shotgun (WGS) entry which is preliminary data.</text>
</comment>
<dbReference type="InterPro" id="IPR058652">
    <property type="entry name" value="VapC50_C"/>
</dbReference>
<evidence type="ECO:0000259" key="1">
    <source>
        <dbReference type="Pfam" id="PF26343"/>
    </source>
</evidence>
<dbReference type="Proteomes" id="UP000659698">
    <property type="component" value="Unassembled WGS sequence"/>
</dbReference>
<dbReference type="EMBL" id="JACOAF010000011">
    <property type="protein sequence ID" value="MBC3538987.1"/>
    <property type="molecule type" value="Genomic_DNA"/>
</dbReference>
<proteinExistence type="predicted"/>
<reference evidence="2 3" key="1">
    <citation type="journal article" date="2019" name="Int. J. Syst. Evol. Microbiol.">
        <title>Rufibacter sediminis sp. nov., isolated from freshwater lake sediment.</title>
        <authorList>
            <person name="Qu J.H."/>
            <person name="Zhang L.J."/>
            <person name="Fu Y.H."/>
            <person name="Li H.F."/>
        </authorList>
    </citation>
    <scope>NUCLEOTIDE SEQUENCE [LARGE SCALE GENOMIC DNA]</scope>
    <source>
        <strain evidence="2 3">H-1</strain>
    </source>
</reference>
<evidence type="ECO:0000313" key="3">
    <source>
        <dbReference type="Proteomes" id="UP000659698"/>
    </source>
</evidence>
<protein>
    <submittedName>
        <fullName evidence="2">PIN domain-containing protein</fullName>
    </submittedName>
</protein>
<feature type="domain" description="VapC50 C-terminal" evidence="1">
    <location>
        <begin position="133"/>
        <end position="187"/>
    </location>
</feature>
<dbReference type="Pfam" id="PF26343">
    <property type="entry name" value="VapC50_C"/>
    <property type="match status" value="1"/>
</dbReference>
<accession>A0ABR6VPY8</accession>
<keyword evidence="3" id="KW-1185">Reference proteome</keyword>
<name>A0ABR6VPY8_9BACT</name>
<sequence length="189" mass="21441">MIHSPKFIALLDACVLYPAPIRDLLLHLASVGLYTPKWTYQIHEEWIRNLLLNRPDLSREQLERVPNVMNNSFPDASVEGYEDLTGSIALPDEGDRHVVAAAVRCHADVIITANLKDFPSEYLRRFDMEAQHPDYFIANLIDLDPDKGLRAFRTQVSFLKNPPKSEAEVLGILKKVGLETTSAKLHRLI</sequence>
<organism evidence="2 3">
    <name type="scientific">Rufibacter sediminis</name>
    <dbReference type="NCBI Taxonomy" id="2762756"/>
    <lineage>
        <taxon>Bacteria</taxon>
        <taxon>Pseudomonadati</taxon>
        <taxon>Bacteroidota</taxon>
        <taxon>Cytophagia</taxon>
        <taxon>Cytophagales</taxon>
        <taxon>Hymenobacteraceae</taxon>
        <taxon>Rufibacter</taxon>
    </lineage>
</organism>
<gene>
    <name evidence="2" type="ORF">H7U12_04800</name>
</gene>
<evidence type="ECO:0000313" key="2">
    <source>
        <dbReference type="EMBL" id="MBC3538987.1"/>
    </source>
</evidence>